<comment type="caution">
    <text evidence="12">The sequence shown here is derived from an EMBL/GenBank/DDBJ whole genome shotgun (WGS) entry which is preliminary data.</text>
</comment>
<dbReference type="EMBL" id="JBBPFD010000005">
    <property type="protein sequence ID" value="KAK7925179.1"/>
    <property type="molecule type" value="Genomic_DNA"/>
</dbReference>
<dbReference type="SUPFAM" id="SSF81321">
    <property type="entry name" value="Family A G protein-coupled receptor-like"/>
    <property type="match status" value="1"/>
</dbReference>
<feature type="domain" description="G-protein coupled receptors family 1 profile" evidence="11">
    <location>
        <begin position="42"/>
        <end position="127"/>
    </location>
</feature>
<evidence type="ECO:0000313" key="12">
    <source>
        <dbReference type="EMBL" id="KAK7925179.1"/>
    </source>
</evidence>
<keyword evidence="3 10" id="KW-0812">Transmembrane</keyword>
<sequence>MLNSSLVLEPVVFQLEGFLVAPGYRPLLFLLLLCNFLLALAGNGSVLVAVATDRRLRRPMFVLIVNLALVDLLGASAVCPRLLVHFLYADRPISYRSISHAHALLQAFAVHTYGVAVQTVLAAMAYDSSPLNRHLNMVVEGFECSDDPRSYVVRGFIPW</sequence>
<feature type="transmembrane region" description="Helical" evidence="10">
    <location>
        <begin position="27"/>
        <end position="49"/>
    </location>
</feature>
<evidence type="ECO:0000256" key="8">
    <source>
        <dbReference type="ARBA" id="ARBA00023170"/>
    </source>
</evidence>
<dbReference type="Gene3D" id="1.20.1070.10">
    <property type="entry name" value="Rhodopsin 7-helix transmembrane proteins"/>
    <property type="match status" value="1"/>
</dbReference>
<gene>
    <name evidence="12" type="ORF">WMY93_007489</name>
</gene>
<evidence type="ECO:0000256" key="3">
    <source>
        <dbReference type="ARBA" id="ARBA00022692"/>
    </source>
</evidence>
<dbReference type="PANTHER" id="PTHR26452">
    <property type="entry name" value="OLFACTORY RECEPTOR"/>
    <property type="match status" value="1"/>
</dbReference>
<feature type="transmembrane region" description="Helical" evidence="10">
    <location>
        <begin position="103"/>
        <end position="126"/>
    </location>
</feature>
<dbReference type="InterPro" id="IPR000725">
    <property type="entry name" value="Olfact_rcpt"/>
</dbReference>
<dbReference type="InterPro" id="IPR050516">
    <property type="entry name" value="Olfactory_GPCR"/>
</dbReference>
<keyword evidence="6" id="KW-0297">G-protein coupled receptor</keyword>
<dbReference type="PROSITE" id="PS50262">
    <property type="entry name" value="G_PROTEIN_RECEP_F1_2"/>
    <property type="match status" value="1"/>
</dbReference>
<evidence type="ECO:0000256" key="6">
    <source>
        <dbReference type="ARBA" id="ARBA00023040"/>
    </source>
</evidence>
<keyword evidence="4" id="KW-0552">Olfaction</keyword>
<keyword evidence="7 10" id="KW-0472">Membrane</keyword>
<evidence type="ECO:0000256" key="9">
    <source>
        <dbReference type="ARBA" id="ARBA00023224"/>
    </source>
</evidence>
<name>A0AAW0PJM0_9GOBI</name>
<keyword evidence="8" id="KW-0675">Receptor</keyword>
<proteinExistence type="predicted"/>
<keyword evidence="13" id="KW-1185">Reference proteome</keyword>
<dbReference type="Proteomes" id="UP001460270">
    <property type="component" value="Unassembled WGS sequence"/>
</dbReference>
<dbReference type="InterPro" id="IPR017452">
    <property type="entry name" value="GPCR_Rhodpsn_7TM"/>
</dbReference>
<dbReference type="AlphaFoldDB" id="A0AAW0PJM0"/>
<keyword evidence="4" id="KW-0716">Sensory transduction</keyword>
<protein>
    <recommendedName>
        <fullName evidence="11">G-protein coupled receptors family 1 profile domain-containing protein</fullName>
    </recommendedName>
</protein>
<evidence type="ECO:0000313" key="13">
    <source>
        <dbReference type="Proteomes" id="UP001460270"/>
    </source>
</evidence>
<evidence type="ECO:0000256" key="10">
    <source>
        <dbReference type="SAM" id="Phobius"/>
    </source>
</evidence>
<dbReference type="Pfam" id="PF13853">
    <property type="entry name" value="7tm_4"/>
    <property type="match status" value="1"/>
</dbReference>
<evidence type="ECO:0000256" key="1">
    <source>
        <dbReference type="ARBA" id="ARBA00004651"/>
    </source>
</evidence>
<evidence type="ECO:0000259" key="11">
    <source>
        <dbReference type="PROSITE" id="PS50262"/>
    </source>
</evidence>
<comment type="subcellular location">
    <subcellularLocation>
        <location evidence="1">Cell membrane</location>
        <topology evidence="1">Multi-pass membrane protein</topology>
    </subcellularLocation>
</comment>
<dbReference type="GO" id="GO:0005886">
    <property type="term" value="C:plasma membrane"/>
    <property type="evidence" value="ECO:0007669"/>
    <property type="project" value="UniProtKB-SubCell"/>
</dbReference>
<accession>A0AAW0PJM0</accession>
<keyword evidence="2" id="KW-1003">Cell membrane</keyword>
<evidence type="ECO:0000256" key="4">
    <source>
        <dbReference type="ARBA" id="ARBA00022725"/>
    </source>
</evidence>
<evidence type="ECO:0000256" key="7">
    <source>
        <dbReference type="ARBA" id="ARBA00023136"/>
    </source>
</evidence>
<keyword evidence="5 10" id="KW-1133">Transmembrane helix</keyword>
<keyword evidence="9" id="KW-0807">Transducer</keyword>
<organism evidence="12 13">
    <name type="scientific">Mugilogobius chulae</name>
    <name type="common">yellowstripe goby</name>
    <dbReference type="NCBI Taxonomy" id="88201"/>
    <lineage>
        <taxon>Eukaryota</taxon>
        <taxon>Metazoa</taxon>
        <taxon>Chordata</taxon>
        <taxon>Craniata</taxon>
        <taxon>Vertebrata</taxon>
        <taxon>Euteleostomi</taxon>
        <taxon>Actinopterygii</taxon>
        <taxon>Neopterygii</taxon>
        <taxon>Teleostei</taxon>
        <taxon>Neoteleostei</taxon>
        <taxon>Acanthomorphata</taxon>
        <taxon>Gobiaria</taxon>
        <taxon>Gobiiformes</taxon>
        <taxon>Gobioidei</taxon>
        <taxon>Gobiidae</taxon>
        <taxon>Gobionellinae</taxon>
        <taxon>Mugilogobius</taxon>
    </lineage>
</organism>
<evidence type="ECO:0000256" key="5">
    <source>
        <dbReference type="ARBA" id="ARBA00022989"/>
    </source>
</evidence>
<dbReference type="GO" id="GO:0004984">
    <property type="term" value="F:olfactory receptor activity"/>
    <property type="evidence" value="ECO:0007669"/>
    <property type="project" value="InterPro"/>
</dbReference>
<feature type="transmembrane region" description="Helical" evidence="10">
    <location>
        <begin position="61"/>
        <end position="83"/>
    </location>
</feature>
<dbReference type="GO" id="GO:0004930">
    <property type="term" value="F:G protein-coupled receptor activity"/>
    <property type="evidence" value="ECO:0007669"/>
    <property type="project" value="UniProtKB-KW"/>
</dbReference>
<reference evidence="13" key="1">
    <citation type="submission" date="2024-04" db="EMBL/GenBank/DDBJ databases">
        <title>Salinicola lusitanus LLJ914,a marine bacterium isolated from the Okinawa Trough.</title>
        <authorList>
            <person name="Li J."/>
        </authorList>
    </citation>
    <scope>NUCLEOTIDE SEQUENCE [LARGE SCALE GENOMIC DNA]</scope>
</reference>
<evidence type="ECO:0000256" key="2">
    <source>
        <dbReference type="ARBA" id="ARBA00022475"/>
    </source>
</evidence>